<protein>
    <submittedName>
        <fullName evidence="1">Uncharacterized protein</fullName>
    </submittedName>
</protein>
<proteinExistence type="predicted"/>
<name>A0ACC0MT15_RHOML</name>
<keyword evidence="2" id="KW-1185">Reference proteome</keyword>
<evidence type="ECO:0000313" key="1">
    <source>
        <dbReference type="EMBL" id="KAI8543448.1"/>
    </source>
</evidence>
<dbReference type="EMBL" id="CM046395">
    <property type="protein sequence ID" value="KAI8543448.1"/>
    <property type="molecule type" value="Genomic_DNA"/>
</dbReference>
<gene>
    <name evidence="1" type="ORF">RHMOL_Rhmol08G0218900</name>
</gene>
<evidence type="ECO:0000313" key="2">
    <source>
        <dbReference type="Proteomes" id="UP001062846"/>
    </source>
</evidence>
<accession>A0ACC0MT15</accession>
<reference evidence="1" key="1">
    <citation type="submission" date="2022-02" db="EMBL/GenBank/DDBJ databases">
        <title>Plant Genome Project.</title>
        <authorList>
            <person name="Zhang R.-G."/>
        </authorList>
    </citation>
    <scope>NUCLEOTIDE SEQUENCE</scope>
    <source>
        <strain evidence="1">AT1</strain>
    </source>
</reference>
<dbReference type="Proteomes" id="UP001062846">
    <property type="component" value="Chromosome 8"/>
</dbReference>
<comment type="caution">
    <text evidence="1">The sequence shown here is derived from an EMBL/GenBank/DDBJ whole genome shotgun (WGS) entry which is preliminary data.</text>
</comment>
<organism evidence="1 2">
    <name type="scientific">Rhododendron molle</name>
    <name type="common">Chinese azalea</name>
    <name type="synonym">Azalea mollis</name>
    <dbReference type="NCBI Taxonomy" id="49168"/>
    <lineage>
        <taxon>Eukaryota</taxon>
        <taxon>Viridiplantae</taxon>
        <taxon>Streptophyta</taxon>
        <taxon>Embryophyta</taxon>
        <taxon>Tracheophyta</taxon>
        <taxon>Spermatophyta</taxon>
        <taxon>Magnoliopsida</taxon>
        <taxon>eudicotyledons</taxon>
        <taxon>Gunneridae</taxon>
        <taxon>Pentapetalae</taxon>
        <taxon>asterids</taxon>
        <taxon>Ericales</taxon>
        <taxon>Ericaceae</taxon>
        <taxon>Ericoideae</taxon>
        <taxon>Rhodoreae</taxon>
        <taxon>Rhododendron</taxon>
    </lineage>
</organism>
<sequence length="394" mass="44639">MVNRRSGLGHETGESSNPNPDLNQIMQAFISALKANRRNQNRDDEPMTRTRAMNEFYKRLPSTFHGDTNPTVAETWLKEVKVILDTLGINLDGHRVALATYQLKGEARYWWDLMEATHAIATMTFAEFETLFFDKDFPTPFRLAKEQEFLNLKQGTMTVTQYAAKFEELSRYAPNAIATEDKKARRFEWGLTTSRRAVVAQAFTTYTGVVKCALRLESEEADFKTRWRKATGGTGGPIRTQPPNNNHGPYFTKPSNPPQSNQPWRTDTPGSGEPKRGGRDITTVQCFHCQAMGHYKCDCPQLQREKDGSFENQKAQQPRQASFVKQNPKGPLQQQNGQSKGKQPMGTQQGTGGRIFALQIEEQEQDPSVIQGMPLLYKLCMTLGHRIRSYLLPV</sequence>